<protein>
    <submittedName>
        <fullName evidence="2">Uncharacterized protein</fullName>
    </submittedName>
</protein>
<reference evidence="2" key="1">
    <citation type="journal article" date="2022" name="Int. J. Mol. Sci.">
        <title>Draft Genome of Tanacetum Coccineum: Genomic Comparison of Closely Related Tanacetum-Family Plants.</title>
        <authorList>
            <person name="Yamashiro T."/>
            <person name="Shiraishi A."/>
            <person name="Nakayama K."/>
            <person name="Satake H."/>
        </authorList>
    </citation>
    <scope>NUCLEOTIDE SEQUENCE</scope>
</reference>
<feature type="region of interest" description="Disordered" evidence="1">
    <location>
        <begin position="275"/>
        <end position="297"/>
    </location>
</feature>
<sequence>MPSKQSKPVPAKQSKLVKEKSTKPTPLQKVGKGKVRKVRNVKSSLQLIDEPDEEQAQSEPEPEPQGEQVDYDLQRGIQMSLESFQPPVSGVDFHEPTIGITHKLPIVEGKGKNIATNEQVAQSLCKNSAKTDKTNSEGDTEILNIVEEQGEDVANQVNLEDRTAEIDEGRAGSDPGKTPEFRPSPERVLRKEDQAGPDPGQSHVALAGPDLEPMHKDFVVTVYPQVHESLKHTDEEHVHALGKTNMETKVESMVTVLIHQASSSIPPLSTPVIDITPPKPVSSIVGKYKSKGQSSAT</sequence>
<feature type="compositionally biased region" description="Basic and acidic residues" evidence="1">
    <location>
        <begin position="163"/>
        <end position="194"/>
    </location>
</feature>
<feature type="compositionally biased region" description="Basic residues" evidence="1">
    <location>
        <begin position="31"/>
        <end position="40"/>
    </location>
</feature>
<organism evidence="2 3">
    <name type="scientific">Tanacetum coccineum</name>
    <dbReference type="NCBI Taxonomy" id="301880"/>
    <lineage>
        <taxon>Eukaryota</taxon>
        <taxon>Viridiplantae</taxon>
        <taxon>Streptophyta</taxon>
        <taxon>Embryophyta</taxon>
        <taxon>Tracheophyta</taxon>
        <taxon>Spermatophyta</taxon>
        <taxon>Magnoliopsida</taxon>
        <taxon>eudicotyledons</taxon>
        <taxon>Gunneridae</taxon>
        <taxon>Pentapetalae</taxon>
        <taxon>asterids</taxon>
        <taxon>campanulids</taxon>
        <taxon>Asterales</taxon>
        <taxon>Asteraceae</taxon>
        <taxon>Asteroideae</taxon>
        <taxon>Anthemideae</taxon>
        <taxon>Anthemidinae</taxon>
        <taxon>Tanacetum</taxon>
    </lineage>
</organism>
<dbReference type="Proteomes" id="UP001151760">
    <property type="component" value="Unassembled WGS sequence"/>
</dbReference>
<comment type="caution">
    <text evidence="2">The sequence shown here is derived from an EMBL/GenBank/DDBJ whole genome shotgun (WGS) entry which is preliminary data.</text>
</comment>
<feature type="region of interest" description="Disordered" evidence="1">
    <location>
        <begin position="1"/>
        <end position="69"/>
    </location>
</feature>
<proteinExistence type="predicted"/>
<evidence type="ECO:0000313" key="2">
    <source>
        <dbReference type="EMBL" id="GJT55839.1"/>
    </source>
</evidence>
<gene>
    <name evidence="2" type="ORF">Tco_0990893</name>
</gene>
<keyword evidence="3" id="KW-1185">Reference proteome</keyword>
<name>A0ABQ5EYE4_9ASTR</name>
<dbReference type="EMBL" id="BQNB010016791">
    <property type="protein sequence ID" value="GJT55839.1"/>
    <property type="molecule type" value="Genomic_DNA"/>
</dbReference>
<feature type="compositionally biased region" description="Acidic residues" evidence="1">
    <location>
        <begin position="49"/>
        <end position="64"/>
    </location>
</feature>
<feature type="region of interest" description="Disordered" evidence="1">
    <location>
        <begin position="163"/>
        <end position="204"/>
    </location>
</feature>
<accession>A0ABQ5EYE4</accession>
<evidence type="ECO:0000256" key="1">
    <source>
        <dbReference type="SAM" id="MobiDB-lite"/>
    </source>
</evidence>
<evidence type="ECO:0000313" key="3">
    <source>
        <dbReference type="Proteomes" id="UP001151760"/>
    </source>
</evidence>
<reference evidence="2" key="2">
    <citation type="submission" date="2022-01" db="EMBL/GenBank/DDBJ databases">
        <authorList>
            <person name="Yamashiro T."/>
            <person name="Shiraishi A."/>
            <person name="Satake H."/>
            <person name="Nakayama K."/>
        </authorList>
    </citation>
    <scope>NUCLEOTIDE SEQUENCE</scope>
</reference>